<keyword evidence="6" id="KW-0804">Transcription</keyword>
<reference evidence="8" key="1">
    <citation type="submission" date="2020-08" db="EMBL/GenBank/DDBJ databases">
        <title>Genomic Encyclopedia of Type Strains, Phase IV (KMG-IV): sequencing the most valuable type-strain genomes for metagenomic binning, comparative biology and taxonomic classification.</title>
        <authorList>
            <person name="Goeker M."/>
        </authorList>
    </citation>
    <scope>NUCLEOTIDE SEQUENCE [LARGE SCALE GENOMIC DNA]</scope>
    <source>
        <strain evidence="8">DSM 105040</strain>
    </source>
</reference>
<gene>
    <name evidence="8" type="ORF">GGR17_002642</name>
</gene>
<dbReference type="InterPro" id="IPR025944">
    <property type="entry name" value="Sigma_54_int_dom_CS"/>
</dbReference>
<dbReference type="Gene3D" id="3.30.450.40">
    <property type="match status" value="1"/>
</dbReference>
<dbReference type="GO" id="GO:0043565">
    <property type="term" value="F:sequence-specific DNA binding"/>
    <property type="evidence" value="ECO:0007669"/>
    <property type="project" value="InterPro"/>
</dbReference>
<feature type="domain" description="Sigma-54 factor interaction" evidence="7">
    <location>
        <begin position="323"/>
        <end position="533"/>
    </location>
</feature>
<dbReference type="Gene3D" id="1.10.10.60">
    <property type="entry name" value="Homeodomain-like"/>
    <property type="match status" value="1"/>
</dbReference>
<dbReference type="PROSITE" id="PS50045">
    <property type="entry name" value="SIGMA54_INTERACT_4"/>
    <property type="match status" value="1"/>
</dbReference>
<accession>A0A840CD86</accession>
<dbReference type="Pfam" id="PF02954">
    <property type="entry name" value="HTH_8"/>
    <property type="match status" value="1"/>
</dbReference>
<keyword evidence="2" id="KW-0067">ATP-binding</keyword>
<keyword evidence="4" id="KW-0805">Transcription regulation</keyword>
<dbReference type="PRINTS" id="PR01590">
    <property type="entry name" value="HTHFIS"/>
</dbReference>
<comment type="caution">
    <text evidence="8">The sequence shown here is derived from an EMBL/GenBank/DDBJ whole genome shotgun (WGS) entry which is preliminary data.</text>
</comment>
<keyword evidence="1" id="KW-0547">Nucleotide-binding</keyword>
<dbReference type="GO" id="GO:0006355">
    <property type="term" value="P:regulation of DNA-templated transcription"/>
    <property type="evidence" value="ECO:0007669"/>
    <property type="project" value="InterPro"/>
</dbReference>
<evidence type="ECO:0000256" key="1">
    <source>
        <dbReference type="ARBA" id="ARBA00022741"/>
    </source>
</evidence>
<evidence type="ECO:0000313" key="8">
    <source>
        <dbReference type="EMBL" id="MBB4022823.1"/>
    </source>
</evidence>
<dbReference type="CDD" id="cd00009">
    <property type="entry name" value="AAA"/>
    <property type="match status" value="1"/>
</dbReference>
<evidence type="ECO:0000256" key="4">
    <source>
        <dbReference type="ARBA" id="ARBA00023015"/>
    </source>
</evidence>
<evidence type="ECO:0000256" key="5">
    <source>
        <dbReference type="ARBA" id="ARBA00023125"/>
    </source>
</evidence>
<evidence type="ECO:0000256" key="3">
    <source>
        <dbReference type="ARBA" id="ARBA00023012"/>
    </source>
</evidence>
<dbReference type="Gene3D" id="3.40.50.300">
    <property type="entry name" value="P-loop containing nucleotide triphosphate hydrolases"/>
    <property type="match status" value="1"/>
</dbReference>
<dbReference type="InterPro" id="IPR029016">
    <property type="entry name" value="GAF-like_dom_sf"/>
</dbReference>
<dbReference type="InterPro" id="IPR002197">
    <property type="entry name" value="HTH_Fis"/>
</dbReference>
<dbReference type="InterPro" id="IPR003018">
    <property type="entry name" value="GAF"/>
</dbReference>
<dbReference type="Pfam" id="PF25601">
    <property type="entry name" value="AAA_lid_14"/>
    <property type="match status" value="1"/>
</dbReference>
<dbReference type="GO" id="GO:0000160">
    <property type="term" value="P:phosphorelay signal transduction system"/>
    <property type="evidence" value="ECO:0007669"/>
    <property type="project" value="UniProtKB-KW"/>
</dbReference>
<evidence type="ECO:0000313" key="9">
    <source>
        <dbReference type="Proteomes" id="UP000585681"/>
    </source>
</evidence>
<dbReference type="SMART" id="SM00382">
    <property type="entry name" value="AAA"/>
    <property type="match status" value="1"/>
</dbReference>
<dbReference type="InterPro" id="IPR058031">
    <property type="entry name" value="AAA_lid_NorR"/>
</dbReference>
<evidence type="ECO:0000256" key="6">
    <source>
        <dbReference type="ARBA" id="ARBA00023163"/>
    </source>
</evidence>
<dbReference type="EMBL" id="JACIEQ010000003">
    <property type="protein sequence ID" value="MBB4022823.1"/>
    <property type="molecule type" value="Genomic_DNA"/>
</dbReference>
<dbReference type="PANTHER" id="PTHR32071">
    <property type="entry name" value="TRANSCRIPTIONAL REGULATORY PROTEIN"/>
    <property type="match status" value="1"/>
</dbReference>
<dbReference type="Pfam" id="PF01590">
    <property type="entry name" value="GAF"/>
    <property type="match status" value="1"/>
</dbReference>
<name>A0A840CD86_9RHOB</name>
<dbReference type="InterPro" id="IPR003593">
    <property type="entry name" value="AAA+_ATPase"/>
</dbReference>
<sequence length="609" mass="65245">MPESIQKEDWERFRALGSVPPSIREVVLRSWVRSQEDKQLGARNFAPSVAQEELRTIRRRNARLRQAAQSVLERAGYMLSDSGAMLLLCDDRGVVMEATGDSRMLARGQENHLQPGGRWDERAIGTNAIGTALHMGKPITISGVEHFCEAIQRWSCAAAPVRCPASGEVLGAVDISGASGELSGPVSALSVTLALQIEEVMRSNGLREHQRLMASFLSGRSHWGGDEVLLLDGHGQPVWSSTAFDRAAEEATGGVGDVTRLIAPGEGDARAMAEQMRVLLPEAGVDIVGPPGEAQGVVVTLKRATHRRGTPLSSGRAVTLSDIAATGPQMAEICDKAGRFVERGMPLLIEGAPGTGKETLAQALHAAGAQAGRPFMIVDCSLLDPDMLRADQAAGTGFMQLAETGGTLCLDEPGQTPAGVQALLAQALAALARERPAVQVMSLSAATLSECLRSGELRGDLHFRLSAAKLALPALSERRADIPGLLRQLSESCARARQDKALRFTPKAIMRLQAHPWPGNIRELRNLVETLSAISLNRLIDVPDLPPEITAPAGEKRDDTLRQRERSAILDALADAGGNITQAARQLGISRSTLYLKLDQYGLPRGRRN</sequence>
<keyword evidence="9" id="KW-1185">Reference proteome</keyword>
<dbReference type="InterPro" id="IPR027417">
    <property type="entry name" value="P-loop_NTPase"/>
</dbReference>
<evidence type="ECO:0000256" key="2">
    <source>
        <dbReference type="ARBA" id="ARBA00022840"/>
    </source>
</evidence>
<dbReference type="InterPro" id="IPR002078">
    <property type="entry name" value="Sigma_54_int"/>
</dbReference>
<evidence type="ECO:0000259" key="7">
    <source>
        <dbReference type="PROSITE" id="PS50045"/>
    </source>
</evidence>
<protein>
    <submittedName>
        <fullName evidence="8">Transcriptional regulator of acetoin/glycerol metabolism</fullName>
    </submittedName>
</protein>
<dbReference type="Gene3D" id="1.10.8.60">
    <property type="match status" value="1"/>
</dbReference>
<dbReference type="GO" id="GO:0005524">
    <property type="term" value="F:ATP binding"/>
    <property type="evidence" value="ECO:0007669"/>
    <property type="project" value="UniProtKB-KW"/>
</dbReference>
<dbReference type="PROSITE" id="PS00688">
    <property type="entry name" value="SIGMA54_INTERACT_3"/>
    <property type="match status" value="1"/>
</dbReference>
<keyword evidence="3" id="KW-0902">Two-component regulatory system</keyword>
<dbReference type="AlphaFoldDB" id="A0A840CD86"/>
<organism evidence="8 9">
    <name type="scientific">Actibacterium naphthalenivorans</name>
    <dbReference type="NCBI Taxonomy" id="1614693"/>
    <lineage>
        <taxon>Bacteria</taxon>
        <taxon>Pseudomonadati</taxon>
        <taxon>Pseudomonadota</taxon>
        <taxon>Alphaproteobacteria</taxon>
        <taxon>Rhodobacterales</taxon>
        <taxon>Roseobacteraceae</taxon>
        <taxon>Actibacterium</taxon>
    </lineage>
</organism>
<proteinExistence type="predicted"/>
<dbReference type="SUPFAM" id="SSF52540">
    <property type="entry name" value="P-loop containing nucleoside triphosphate hydrolases"/>
    <property type="match status" value="1"/>
</dbReference>
<dbReference type="RefSeq" id="WP_082386686.1">
    <property type="nucleotide sequence ID" value="NZ_JACIEQ010000003.1"/>
</dbReference>
<keyword evidence="5" id="KW-0238">DNA-binding</keyword>
<dbReference type="SUPFAM" id="SSF46689">
    <property type="entry name" value="Homeodomain-like"/>
    <property type="match status" value="1"/>
</dbReference>
<dbReference type="Proteomes" id="UP000585681">
    <property type="component" value="Unassembled WGS sequence"/>
</dbReference>
<dbReference type="Pfam" id="PF00158">
    <property type="entry name" value="Sigma54_activat"/>
    <property type="match status" value="1"/>
</dbReference>
<dbReference type="InterPro" id="IPR009057">
    <property type="entry name" value="Homeodomain-like_sf"/>
</dbReference>